<reference evidence="1 2" key="1">
    <citation type="submission" date="2018-01" db="EMBL/GenBank/DDBJ databases">
        <title>Genome sequence of the PGP bacterium Paenibacillus illinoisensis E3.</title>
        <authorList>
            <person name="Rolli E."/>
            <person name="Marasco R."/>
            <person name="Bessem C."/>
            <person name="Michoud G."/>
            <person name="Gaiarsa S."/>
            <person name="Borin S."/>
            <person name="Daffonchio D."/>
        </authorList>
    </citation>
    <scope>NUCLEOTIDE SEQUENCE [LARGE SCALE GENOMIC DNA]</scope>
    <source>
        <strain evidence="1 2">E3</strain>
    </source>
</reference>
<protein>
    <submittedName>
        <fullName evidence="1">Uncharacterized protein</fullName>
    </submittedName>
</protein>
<name>A0A2W0CDG5_9BACL</name>
<dbReference type="RefSeq" id="WP_110756250.1">
    <property type="nucleotide sequence ID" value="NZ_PRLG01000003.1"/>
</dbReference>
<comment type="caution">
    <text evidence="1">The sequence shown here is derived from an EMBL/GenBank/DDBJ whole genome shotgun (WGS) entry which is preliminary data.</text>
</comment>
<accession>A0A2W0CDG5</accession>
<dbReference type="EMBL" id="PRLG01000003">
    <property type="protein sequence ID" value="PYY31033.1"/>
    <property type="molecule type" value="Genomic_DNA"/>
</dbReference>
<gene>
    <name evidence="1" type="ORF">PIL02S_00585</name>
</gene>
<dbReference type="OrthoDB" id="2155647at2"/>
<evidence type="ECO:0000313" key="1">
    <source>
        <dbReference type="EMBL" id="PYY31033.1"/>
    </source>
</evidence>
<dbReference type="AlphaFoldDB" id="A0A2W0CDG5"/>
<dbReference type="Proteomes" id="UP000247459">
    <property type="component" value="Unassembled WGS sequence"/>
</dbReference>
<sequence>MTLFYYIAASHKLPTGSFGKKKTVMTINDYVTNVNPAAKDQLNMQILLEKYPKGDKLMEVYDTEEDAAGLYITGPITMQSSHPFRHPFVYQVNPEGGDFEINDEIKYSHPILFQTSKKCLVELFKYISSNMRIGEDLELYCCWAHGQERFSDAPKKELDLVIELATFQLRNEFEWKERQYISVKK</sequence>
<evidence type="ECO:0000313" key="2">
    <source>
        <dbReference type="Proteomes" id="UP000247459"/>
    </source>
</evidence>
<proteinExistence type="predicted"/>
<organism evidence="1 2">
    <name type="scientific">Paenibacillus illinoisensis</name>
    <dbReference type="NCBI Taxonomy" id="59845"/>
    <lineage>
        <taxon>Bacteria</taxon>
        <taxon>Bacillati</taxon>
        <taxon>Bacillota</taxon>
        <taxon>Bacilli</taxon>
        <taxon>Bacillales</taxon>
        <taxon>Paenibacillaceae</taxon>
        <taxon>Paenibacillus</taxon>
    </lineage>
</organism>